<dbReference type="GO" id="GO:0046872">
    <property type="term" value="F:metal ion binding"/>
    <property type="evidence" value="ECO:0007669"/>
    <property type="project" value="UniProtKB-UniRule"/>
</dbReference>
<protein>
    <submittedName>
        <fullName evidence="10">Peptidase T-like protein</fullName>
    </submittedName>
</protein>
<dbReference type="PROSITE" id="PS00758">
    <property type="entry name" value="ARGE_DAPE_CPG2_1"/>
    <property type="match status" value="1"/>
</dbReference>
<gene>
    <name evidence="10" type="ORF">SAMN04515677_11322</name>
</gene>
<dbReference type="PANTHER" id="PTHR42994">
    <property type="entry name" value="PEPTIDASE T"/>
    <property type="match status" value="1"/>
</dbReference>
<dbReference type="InterPro" id="IPR008007">
    <property type="entry name" value="Peptidase_M42"/>
</dbReference>
<feature type="binding site" evidence="8">
    <location>
        <position position="249"/>
    </location>
    <ligand>
        <name>Zn(2+)</name>
        <dbReference type="ChEBI" id="CHEBI:29105"/>
        <label>1</label>
    </ligand>
</feature>
<dbReference type="GO" id="GO:0008237">
    <property type="term" value="F:metallopeptidase activity"/>
    <property type="evidence" value="ECO:0007669"/>
    <property type="project" value="UniProtKB-KW"/>
</dbReference>
<comment type="cofactor">
    <cofactor evidence="8">
        <name>a divalent metal cation</name>
        <dbReference type="ChEBI" id="CHEBI:60240"/>
    </cofactor>
    <text evidence="8">Binds 2 divalent metal cations per subunit.</text>
</comment>
<keyword evidence="11" id="KW-1185">Reference proteome</keyword>
<name>A0A1G9TN81_9FIRM</name>
<comment type="similarity">
    <text evidence="7">Belongs to the peptidase M42 family.</text>
</comment>
<comment type="cofactor">
    <cofactor evidence="1">
        <name>Zn(2+)</name>
        <dbReference type="ChEBI" id="CHEBI:29105"/>
    </cofactor>
</comment>
<dbReference type="InterPro" id="IPR036264">
    <property type="entry name" value="Bact_exopeptidase_dim_dom"/>
</dbReference>
<dbReference type="GO" id="GO:0004177">
    <property type="term" value="F:aminopeptidase activity"/>
    <property type="evidence" value="ECO:0007669"/>
    <property type="project" value="UniProtKB-UniRule"/>
</dbReference>
<evidence type="ECO:0000256" key="5">
    <source>
        <dbReference type="ARBA" id="ARBA00022833"/>
    </source>
</evidence>
<evidence type="ECO:0000259" key="9">
    <source>
        <dbReference type="Pfam" id="PF07687"/>
    </source>
</evidence>
<dbReference type="InterPro" id="IPR001261">
    <property type="entry name" value="ArgE/DapE_CS"/>
</dbReference>
<organism evidence="10 11">
    <name type="scientific">Romboutsia lituseburensis DSM 797</name>
    <dbReference type="NCBI Taxonomy" id="1121325"/>
    <lineage>
        <taxon>Bacteria</taxon>
        <taxon>Bacillati</taxon>
        <taxon>Bacillota</taxon>
        <taxon>Clostridia</taxon>
        <taxon>Peptostreptococcales</taxon>
        <taxon>Peptostreptococcaceae</taxon>
        <taxon>Romboutsia</taxon>
    </lineage>
</organism>
<keyword evidence="5" id="KW-0862">Zinc</keyword>
<keyword evidence="4" id="KW-0378">Hydrolase</keyword>
<dbReference type="Pfam" id="PF01546">
    <property type="entry name" value="Peptidase_M20"/>
    <property type="match status" value="1"/>
</dbReference>
<dbReference type="Proteomes" id="UP000199068">
    <property type="component" value="Unassembled WGS sequence"/>
</dbReference>
<evidence type="ECO:0000256" key="1">
    <source>
        <dbReference type="ARBA" id="ARBA00001947"/>
    </source>
</evidence>
<evidence type="ECO:0000313" key="10">
    <source>
        <dbReference type="EMBL" id="SDM49160.1"/>
    </source>
</evidence>
<dbReference type="PIRSF" id="PIRSF001123">
    <property type="entry name" value="PepA_GA"/>
    <property type="match status" value="1"/>
</dbReference>
<dbReference type="EMBL" id="FNGW01000013">
    <property type="protein sequence ID" value="SDM49160.1"/>
    <property type="molecule type" value="Genomic_DNA"/>
</dbReference>
<dbReference type="InterPro" id="IPR010162">
    <property type="entry name" value="PepT-like"/>
</dbReference>
<dbReference type="PANTHER" id="PTHR42994:SF2">
    <property type="entry name" value="PEPTIDASE"/>
    <property type="match status" value="1"/>
</dbReference>
<dbReference type="AlphaFoldDB" id="A0A1G9TN81"/>
<evidence type="ECO:0000256" key="8">
    <source>
        <dbReference type="PIRSR" id="PIRSR001123-2"/>
    </source>
</evidence>
<accession>A0A1G9TN81</accession>
<feature type="binding site" evidence="8">
    <location>
        <position position="76"/>
    </location>
    <ligand>
        <name>Zn(2+)</name>
        <dbReference type="ChEBI" id="CHEBI:29105"/>
        <label>1</label>
    </ligand>
</feature>
<keyword evidence="3 8" id="KW-0479">Metal-binding</keyword>
<evidence type="ECO:0000256" key="4">
    <source>
        <dbReference type="ARBA" id="ARBA00022801"/>
    </source>
</evidence>
<sequence>MINKQRLIDEFLELVQIDSPSSHEGEVAKVLVKKLEEIGCEVVIDEAGVKAGGETGNVIATLKGNREGKKLLFSSHMDTVSPGVGIKPIIDEAKGIIKSDGTTVLGSDDKAGIAAILEALRNLKENDIKHPDIQVVFSIWEEGGLFGAKYLDYSKLNAEYAFVLDSGGSPGEIIIQAPAQDVINVKITGKPAHAGLEPENGISSIMVASRAIENMKLLRIDEETTANVGIVKGGIATNIVMPELEVVAEARSLSEEKLDAQTNHMVETFKKAAEEFGAKIEIETNRAYAPFTVEENDEIVALAKKAFSNMKIEGHTASTGGGSDTNILNKNGIKAVNLGIGMKNAHTLEEYIAIEDLVNSAIMVSELIKEA</sequence>
<dbReference type="Pfam" id="PF07687">
    <property type="entry name" value="M20_dimer"/>
    <property type="match status" value="1"/>
</dbReference>
<dbReference type="InterPro" id="IPR002933">
    <property type="entry name" value="Peptidase_M20"/>
</dbReference>
<keyword evidence="2" id="KW-0645">Protease</keyword>
<dbReference type="STRING" id="1121325.SAMN04515677_11322"/>
<feature type="binding site" evidence="8">
    <location>
        <position position="346"/>
    </location>
    <ligand>
        <name>Zn(2+)</name>
        <dbReference type="ChEBI" id="CHEBI:29105"/>
        <label>2</label>
    </ligand>
</feature>
<dbReference type="SUPFAM" id="SSF55031">
    <property type="entry name" value="Bacterial exopeptidase dimerisation domain"/>
    <property type="match status" value="1"/>
</dbReference>
<evidence type="ECO:0000313" key="11">
    <source>
        <dbReference type="Proteomes" id="UP000199068"/>
    </source>
</evidence>
<feature type="domain" description="Peptidase M20 dimerisation" evidence="9">
    <location>
        <begin position="184"/>
        <end position="275"/>
    </location>
</feature>
<dbReference type="Gene3D" id="3.30.70.360">
    <property type="match status" value="1"/>
</dbReference>
<evidence type="ECO:0000256" key="7">
    <source>
        <dbReference type="PIRNR" id="PIRNR001123"/>
    </source>
</evidence>
<evidence type="ECO:0000256" key="2">
    <source>
        <dbReference type="ARBA" id="ARBA00022670"/>
    </source>
</evidence>
<dbReference type="NCBIfam" id="TIGR01883">
    <property type="entry name" value="PepT-like"/>
    <property type="match status" value="1"/>
</dbReference>
<evidence type="ECO:0000256" key="3">
    <source>
        <dbReference type="ARBA" id="ARBA00022723"/>
    </source>
</evidence>
<keyword evidence="6" id="KW-0482">Metalloprotease</keyword>
<dbReference type="InterPro" id="IPR011650">
    <property type="entry name" value="Peptidase_M20_dimer"/>
</dbReference>
<proteinExistence type="inferred from homology"/>
<dbReference type="SUPFAM" id="SSF53187">
    <property type="entry name" value="Zn-dependent exopeptidases"/>
    <property type="match status" value="1"/>
</dbReference>
<dbReference type="RefSeq" id="WP_092727625.1">
    <property type="nucleotide sequence ID" value="NZ_FNGW01000013.1"/>
</dbReference>
<dbReference type="Gene3D" id="3.40.630.10">
    <property type="entry name" value="Zn peptidases"/>
    <property type="match status" value="1"/>
</dbReference>
<dbReference type="GO" id="GO:0006508">
    <property type="term" value="P:proteolysis"/>
    <property type="evidence" value="ECO:0007669"/>
    <property type="project" value="UniProtKB-KW"/>
</dbReference>
<reference evidence="10 11" key="1">
    <citation type="submission" date="2016-10" db="EMBL/GenBank/DDBJ databases">
        <authorList>
            <person name="de Groot N.N."/>
        </authorList>
    </citation>
    <scope>NUCLEOTIDE SEQUENCE [LARGE SCALE GENOMIC DNA]</scope>
    <source>
        <strain evidence="10 11">DSM 797</strain>
    </source>
</reference>
<evidence type="ECO:0000256" key="6">
    <source>
        <dbReference type="ARBA" id="ARBA00023049"/>
    </source>
</evidence>